<dbReference type="Proteomes" id="UP001235849">
    <property type="component" value="Unassembled WGS sequence"/>
</dbReference>
<evidence type="ECO:0000313" key="3">
    <source>
        <dbReference type="Proteomes" id="UP001235849"/>
    </source>
</evidence>
<gene>
    <name evidence="2" type="ORF">PMG25_20045</name>
</gene>
<organism evidence="2 3">
    <name type="scientific">Roseofilum capinflatum BLCC-M114</name>
    <dbReference type="NCBI Taxonomy" id="3022440"/>
    <lineage>
        <taxon>Bacteria</taxon>
        <taxon>Bacillati</taxon>
        <taxon>Cyanobacteriota</taxon>
        <taxon>Cyanophyceae</taxon>
        <taxon>Desertifilales</taxon>
        <taxon>Desertifilaceae</taxon>
        <taxon>Roseofilum</taxon>
        <taxon>Roseofilum capinflatum</taxon>
    </lineage>
</organism>
<dbReference type="Pfam" id="PF07589">
    <property type="entry name" value="PEP-CTERM"/>
    <property type="match status" value="1"/>
</dbReference>
<evidence type="ECO:0000313" key="2">
    <source>
        <dbReference type="EMBL" id="MDJ1176380.1"/>
    </source>
</evidence>
<evidence type="ECO:0000259" key="1">
    <source>
        <dbReference type="Pfam" id="PF07589"/>
    </source>
</evidence>
<protein>
    <recommendedName>
        <fullName evidence="1">Ice-binding protein C-terminal domain-containing protein</fullName>
    </recommendedName>
</protein>
<accession>A0ABT7BB31</accession>
<keyword evidence="3" id="KW-1185">Reference proteome</keyword>
<comment type="caution">
    <text evidence="2">The sequence shown here is derived from an EMBL/GenBank/DDBJ whole genome shotgun (WGS) entry which is preliminary data.</text>
</comment>
<reference evidence="2 3" key="1">
    <citation type="submission" date="2023-01" db="EMBL/GenBank/DDBJ databases">
        <title>Novel diversity within Roseofilum (Cyanobacteria; Desertifilaceae) from marine benthic mats with descriptions of four novel species.</title>
        <authorList>
            <person name="Wang Y."/>
            <person name="Berthold D.E."/>
            <person name="Hu J."/>
            <person name="Lefler F.W."/>
            <person name="Laughinghouse H.D. IV."/>
        </authorList>
    </citation>
    <scope>NUCLEOTIDE SEQUENCE [LARGE SCALE GENOMIC DNA]</scope>
    <source>
        <strain evidence="2 3">BLCC-M114</strain>
    </source>
</reference>
<feature type="domain" description="Ice-binding protein C-terminal" evidence="1">
    <location>
        <begin position="226"/>
        <end position="252"/>
    </location>
</feature>
<proteinExistence type="predicted"/>
<dbReference type="RefSeq" id="WP_283768665.1">
    <property type="nucleotide sequence ID" value="NZ_JAQOSO010000102.1"/>
</dbReference>
<dbReference type="EMBL" id="JAQOSO010000102">
    <property type="protein sequence ID" value="MDJ1176380.1"/>
    <property type="molecule type" value="Genomic_DNA"/>
</dbReference>
<sequence length="255" mass="28509">MNIIKTLSILLFGNTILGIASPAQAWIYKYPSSPDFNPPEDLIDNVLNQIAQSSGISVSALEIVGAEYVTWTNACMGFRGNLPLPVCSFKKIAPSGWITTIQSSQQRWSYHKSRLAQHYQWNVNPDTQNWVYSMTDFSYSPFNPIIWDFEDENYPFFNPSSVQALQYTTVNESFTIDVKPDSNIFNPGATQGLRLGIDIPEVFNPENYRRSVSYQVEVLADSTPQPVPEPGTVGTLAFLGLLGLKAIGSRKRKDV</sequence>
<dbReference type="InterPro" id="IPR013424">
    <property type="entry name" value="Ice-binding_C"/>
</dbReference>
<name>A0ABT7BB31_9CYAN</name>